<dbReference type="InterPro" id="IPR019384">
    <property type="entry name" value="FHIP"/>
</dbReference>
<dbReference type="Pfam" id="PF19314">
    <property type="entry name" value="DUF5917"/>
    <property type="match status" value="1"/>
</dbReference>
<comment type="similarity">
    <text evidence="1">Belongs to the FHIP family.</text>
</comment>
<organism evidence="4 5">
    <name type="scientific">Ditylenchus destructor</name>
    <dbReference type="NCBI Taxonomy" id="166010"/>
    <lineage>
        <taxon>Eukaryota</taxon>
        <taxon>Metazoa</taxon>
        <taxon>Ecdysozoa</taxon>
        <taxon>Nematoda</taxon>
        <taxon>Chromadorea</taxon>
        <taxon>Rhabditida</taxon>
        <taxon>Tylenchina</taxon>
        <taxon>Tylenchomorpha</taxon>
        <taxon>Sphaerularioidea</taxon>
        <taxon>Anguinidae</taxon>
        <taxon>Anguininae</taxon>
        <taxon>Ditylenchus</taxon>
    </lineage>
</organism>
<evidence type="ECO:0000313" key="5">
    <source>
        <dbReference type="Proteomes" id="UP001201812"/>
    </source>
</evidence>
<feature type="domain" description="FHF complex subunit HOOK-interacting protein C-terminal" evidence="3">
    <location>
        <begin position="828"/>
        <end position="913"/>
    </location>
</feature>
<gene>
    <name evidence="4" type="ORF">DdX_01473</name>
</gene>
<evidence type="ECO:0000256" key="1">
    <source>
        <dbReference type="ARBA" id="ARBA00024336"/>
    </source>
</evidence>
<dbReference type="AlphaFoldDB" id="A0AAD4R842"/>
<comment type="caution">
    <text evidence="4">The sequence shown here is derived from an EMBL/GenBank/DDBJ whole genome shotgun (WGS) entry which is preliminary data.</text>
</comment>
<feature type="region of interest" description="Disordered" evidence="2">
    <location>
        <begin position="688"/>
        <end position="719"/>
    </location>
</feature>
<evidence type="ECO:0000256" key="2">
    <source>
        <dbReference type="SAM" id="MobiDB-lite"/>
    </source>
</evidence>
<dbReference type="InterPro" id="IPR045669">
    <property type="entry name" value="FHIP_C"/>
</dbReference>
<protein>
    <submittedName>
        <fullName evidence="4">Retinoic acid induced 16-like protein domain-containing protein</fullName>
    </submittedName>
</protein>
<dbReference type="EMBL" id="JAKKPZ010000001">
    <property type="protein sequence ID" value="KAI1729244.1"/>
    <property type="molecule type" value="Genomic_DNA"/>
</dbReference>
<sequence>MRRFFARLSAGGSSPDRSACTSPDQNGHASYDDPSPFWNGVAAVSSPSTSITQKSWNAEFVSDPNAWEQQFLAHWRQLKKLISGHSTNPAKVFGEVKNLLGELSNLLIVEINSQPEASIGPLLDHCFNNEIFLRVHEWALTLPLYLVPMCQVLLLQTYEDLVNRSQSPNHCLLVHKPILVPLLRLLRWCRRSAEERRFQLSNVDKYFVQLLNQICTKIADDSTLLDFFFNTQLDSNSSRSHHALTNGNATELQLNGNHDEEEQPFLVFSLLIPYMYSGEDIGQLARDALLLIMSVSREFDFLAKHVSDDSNFCPVLAGGLSGYFSQLPRCIYTALQITEYDEFHKLNLTTDIEQIIELSQFHRALLFCNAIVQVAHDDIIREIVHFFYDGFLLEVFKPAVLQSDNEELVSKIVYFNLCFETVTEPTLIQALLKVLIIAETNVQEMNLLEIILSKMHNTEKLCRVVLSLLKTLIDLRCEDFMWNSLIRFILPFIPLKPASRRFDVNVSLDAANNFLACIPFCTEDFKELNSDETFEGYLHEAAVSIEETTNFCKNWAFKYDGTKPNSLLNMNATEELLSTRQPFIRLSSARSSFASTGWNRYFQNRSAHGTQESTILANDLNTPTEGIPPLNMLGEEEVPSCSHADKFDPLLDPCGGHDEMCELNTQYEILSNPHYDYFQFAYEGISESDESNSRRNSNSNKDEDEEVPKNHSPYNSDSADHKHVSAYAAAICNSNWESAKNSQEFITRLEALPIPDKSPHKTTLDENIALIESRLQYIKELNLDQNIGNTFKLDLPQKDDVMPTHLNGFLSNKEGGFLLTCTDEKGPGIFMESLLNALDQMVDRSFQTNLQLVSVFESLMSFPQPVITSYLLFVDAIKSNAILRVTNVLNSLKMRIDAYATATEGFDEMLKRGIRHKVALAERFEKSERLDSVARRPVTDRSGGSSARAAFRFTHKAIESVDRVTDSSRNKNYAYAAIILSQLAQIFAAYSLQHSAAVEYPRTK</sequence>
<keyword evidence="5" id="KW-1185">Reference proteome</keyword>
<accession>A0AAD4R842</accession>
<dbReference type="PANTHER" id="PTHR21705:SF11">
    <property type="entry name" value="FHIP FAMILY PROTEIN CG3558"/>
    <property type="match status" value="1"/>
</dbReference>
<feature type="region of interest" description="Disordered" evidence="2">
    <location>
        <begin position="9"/>
        <end position="32"/>
    </location>
</feature>
<reference evidence="4" key="1">
    <citation type="submission" date="2022-01" db="EMBL/GenBank/DDBJ databases">
        <title>Genome Sequence Resource for Two Populations of Ditylenchus destructor, the Migratory Endoparasitic Phytonematode.</title>
        <authorList>
            <person name="Zhang H."/>
            <person name="Lin R."/>
            <person name="Xie B."/>
        </authorList>
    </citation>
    <scope>NUCLEOTIDE SEQUENCE</scope>
    <source>
        <strain evidence="4">BazhouSP</strain>
    </source>
</reference>
<proteinExistence type="inferred from homology"/>
<name>A0AAD4R842_9BILA</name>
<dbReference type="Proteomes" id="UP001201812">
    <property type="component" value="Unassembled WGS sequence"/>
</dbReference>
<evidence type="ECO:0000259" key="3">
    <source>
        <dbReference type="Pfam" id="PF19314"/>
    </source>
</evidence>
<evidence type="ECO:0000313" key="4">
    <source>
        <dbReference type="EMBL" id="KAI1729244.1"/>
    </source>
</evidence>
<feature type="compositionally biased region" description="Polar residues" evidence="2">
    <location>
        <begin position="11"/>
        <end position="28"/>
    </location>
</feature>
<dbReference type="Pfam" id="PF10257">
    <property type="entry name" value="RAI16-like"/>
    <property type="match status" value="1"/>
</dbReference>
<dbReference type="PANTHER" id="PTHR21705">
    <property type="entry name" value="RAI16 PROTEIN-RELATED"/>
    <property type="match status" value="1"/>
</dbReference>